<reference evidence="1 2" key="1">
    <citation type="journal article" date="2023" name="Plants (Basel)">
        <title>Bridging the Gap: Combining Genomics and Transcriptomics Approaches to Understand Stylosanthes scabra, an Orphan Legume from the Brazilian Caatinga.</title>
        <authorList>
            <person name="Ferreira-Neto J.R.C."/>
            <person name="da Silva M.D."/>
            <person name="Binneck E."/>
            <person name="de Melo N.F."/>
            <person name="da Silva R.H."/>
            <person name="de Melo A.L.T.M."/>
            <person name="Pandolfi V."/>
            <person name="Bustamante F.O."/>
            <person name="Brasileiro-Vidal A.C."/>
            <person name="Benko-Iseppon A.M."/>
        </authorList>
    </citation>
    <scope>NUCLEOTIDE SEQUENCE [LARGE SCALE GENOMIC DNA]</scope>
    <source>
        <tissue evidence="1">Leaves</tissue>
    </source>
</reference>
<protein>
    <recommendedName>
        <fullName evidence="3">Reverse transcriptase zinc-binding domain-containing protein</fullName>
    </recommendedName>
</protein>
<name>A0ABU6Y9Y4_9FABA</name>
<evidence type="ECO:0008006" key="3">
    <source>
        <dbReference type="Google" id="ProtNLM"/>
    </source>
</evidence>
<comment type="caution">
    <text evidence="1">The sequence shown here is derived from an EMBL/GenBank/DDBJ whole genome shotgun (WGS) entry which is preliminary data.</text>
</comment>
<dbReference type="EMBL" id="JASCZI010241769">
    <property type="protein sequence ID" value="MED6206625.1"/>
    <property type="molecule type" value="Genomic_DNA"/>
</dbReference>
<evidence type="ECO:0000313" key="2">
    <source>
        <dbReference type="Proteomes" id="UP001341840"/>
    </source>
</evidence>
<organism evidence="1 2">
    <name type="scientific">Stylosanthes scabra</name>
    <dbReference type="NCBI Taxonomy" id="79078"/>
    <lineage>
        <taxon>Eukaryota</taxon>
        <taxon>Viridiplantae</taxon>
        <taxon>Streptophyta</taxon>
        <taxon>Embryophyta</taxon>
        <taxon>Tracheophyta</taxon>
        <taxon>Spermatophyta</taxon>
        <taxon>Magnoliopsida</taxon>
        <taxon>eudicotyledons</taxon>
        <taxon>Gunneridae</taxon>
        <taxon>Pentapetalae</taxon>
        <taxon>rosids</taxon>
        <taxon>fabids</taxon>
        <taxon>Fabales</taxon>
        <taxon>Fabaceae</taxon>
        <taxon>Papilionoideae</taxon>
        <taxon>50 kb inversion clade</taxon>
        <taxon>dalbergioids sensu lato</taxon>
        <taxon>Dalbergieae</taxon>
        <taxon>Pterocarpus clade</taxon>
        <taxon>Stylosanthes</taxon>
    </lineage>
</organism>
<keyword evidence="2" id="KW-1185">Reference proteome</keyword>
<evidence type="ECO:0000313" key="1">
    <source>
        <dbReference type="EMBL" id="MED6206625.1"/>
    </source>
</evidence>
<gene>
    <name evidence="1" type="ORF">PIB30_028615</name>
</gene>
<sequence length="156" mass="17912">MKSKNGVYSVALGYSVAFQFYHPPLEFLPEHCREKSLWSSIWGLKNQPRIKNFIWKVAHNGLPVKAKLHDIIQTINPICPRSLFQLRRLRHGLGGYSFIAHFVRGETRMKLSFLQQTFYGSSGRRGMSSFLKAVVNLPLRLWPLPVPSFPDSPFAI</sequence>
<dbReference type="Proteomes" id="UP001341840">
    <property type="component" value="Unassembled WGS sequence"/>
</dbReference>
<proteinExistence type="predicted"/>
<accession>A0ABU6Y9Y4</accession>